<accession>A0A8H4RPS5</accession>
<organism evidence="1 2">
    <name type="scientific">Cudoniella acicularis</name>
    <dbReference type="NCBI Taxonomy" id="354080"/>
    <lineage>
        <taxon>Eukaryota</taxon>
        <taxon>Fungi</taxon>
        <taxon>Dikarya</taxon>
        <taxon>Ascomycota</taxon>
        <taxon>Pezizomycotina</taxon>
        <taxon>Leotiomycetes</taxon>
        <taxon>Helotiales</taxon>
        <taxon>Tricladiaceae</taxon>
        <taxon>Cudoniella</taxon>
    </lineage>
</organism>
<gene>
    <name evidence="1" type="ORF">G7Y89_g4286</name>
</gene>
<reference evidence="1 2" key="1">
    <citation type="submission" date="2020-03" db="EMBL/GenBank/DDBJ databases">
        <title>Draft Genome Sequence of Cudoniella acicularis.</title>
        <authorList>
            <person name="Buettner E."/>
            <person name="Kellner H."/>
        </authorList>
    </citation>
    <scope>NUCLEOTIDE SEQUENCE [LARGE SCALE GENOMIC DNA]</scope>
    <source>
        <strain evidence="1 2">DSM 108380</strain>
    </source>
</reference>
<protein>
    <submittedName>
        <fullName evidence="1">Uncharacterized protein</fullName>
    </submittedName>
</protein>
<dbReference type="EMBL" id="JAAMPI010000229">
    <property type="protein sequence ID" value="KAF4633829.1"/>
    <property type="molecule type" value="Genomic_DNA"/>
</dbReference>
<keyword evidence="2" id="KW-1185">Reference proteome</keyword>
<evidence type="ECO:0000313" key="1">
    <source>
        <dbReference type="EMBL" id="KAF4633829.1"/>
    </source>
</evidence>
<name>A0A8H4RPS5_9HELO</name>
<dbReference type="AlphaFoldDB" id="A0A8H4RPS5"/>
<proteinExistence type="predicted"/>
<comment type="caution">
    <text evidence="1">The sequence shown here is derived from an EMBL/GenBank/DDBJ whole genome shotgun (WGS) entry which is preliminary data.</text>
</comment>
<sequence length="103" mass="11463">MTFLIKGKKKRQHRVAFKRRRMVGTDVSSSASTSSTLDRLLYGDQTTQRGFIIEEPELNPERRDEAAEYTSQSSYPVTMTAATASAANVPDLFTTLPPDPRPA</sequence>
<dbReference type="Proteomes" id="UP000566819">
    <property type="component" value="Unassembled WGS sequence"/>
</dbReference>
<evidence type="ECO:0000313" key="2">
    <source>
        <dbReference type="Proteomes" id="UP000566819"/>
    </source>
</evidence>